<sequence length="84" mass="9024">MAVEAAAGVDVDSRKRTSLDVTVPVLIPSGVAIGVEQTGKGAVEVENSGDVTIYPRIAYTGRAAKLRVPPARFSCSPLWVWRQW</sequence>
<dbReference type="RefSeq" id="WP_198481353.1">
    <property type="nucleotide sequence ID" value="NZ_CP066007.1"/>
</dbReference>
<dbReference type="EMBL" id="CP066007">
    <property type="protein sequence ID" value="QQB45306.1"/>
    <property type="molecule type" value="Genomic_DNA"/>
</dbReference>
<gene>
    <name evidence="1" type="ORF">I6I10_07100</name>
</gene>
<dbReference type="Proteomes" id="UP000596145">
    <property type="component" value="Chromosome"/>
</dbReference>
<organism evidence="1 2">
    <name type="scientific">Corynebacterium glucuronolyticum</name>
    <dbReference type="NCBI Taxonomy" id="39791"/>
    <lineage>
        <taxon>Bacteria</taxon>
        <taxon>Bacillati</taxon>
        <taxon>Actinomycetota</taxon>
        <taxon>Actinomycetes</taxon>
        <taxon>Mycobacteriales</taxon>
        <taxon>Corynebacteriaceae</taxon>
        <taxon>Corynebacterium</taxon>
    </lineage>
</organism>
<dbReference type="AlphaFoldDB" id="A0A7T4EDF0"/>
<evidence type="ECO:0000313" key="1">
    <source>
        <dbReference type="EMBL" id="QQB45306.1"/>
    </source>
</evidence>
<evidence type="ECO:0000313" key="2">
    <source>
        <dbReference type="Proteomes" id="UP000596145"/>
    </source>
</evidence>
<accession>A0A7T4EDF0</accession>
<protein>
    <submittedName>
        <fullName evidence="1">Uncharacterized protein</fullName>
    </submittedName>
</protein>
<reference evidence="1 2" key="1">
    <citation type="submission" date="2020-12" db="EMBL/GenBank/DDBJ databases">
        <title>FDA dAtabase for Regulatory Grade micrObial Sequences (FDA-ARGOS): Supporting development and validation of Infectious Disease Dx tests.</title>
        <authorList>
            <person name="Sproer C."/>
            <person name="Gronow S."/>
            <person name="Severitt S."/>
            <person name="Schroder I."/>
            <person name="Tallon L."/>
            <person name="Sadzewicz L."/>
            <person name="Zhao X."/>
            <person name="Boylan J."/>
            <person name="Ott S."/>
            <person name="Bowen H."/>
            <person name="Vavikolanu K."/>
            <person name="Mehta A."/>
            <person name="Aluvathingal J."/>
            <person name="Nadendla S."/>
            <person name="Lowell S."/>
            <person name="Myers T."/>
            <person name="Yan Y."/>
            <person name="Sichtig H."/>
        </authorList>
    </citation>
    <scope>NUCLEOTIDE SEQUENCE [LARGE SCALE GENOMIC DNA]</scope>
    <source>
        <strain evidence="1 2">FDAARGOS_1053</strain>
    </source>
</reference>
<name>A0A7T4EDF0_9CORY</name>
<proteinExistence type="predicted"/>